<dbReference type="EMBL" id="JAULSC010000020">
    <property type="protein sequence ID" value="MDO3397349.1"/>
    <property type="molecule type" value="Genomic_DNA"/>
</dbReference>
<organism evidence="2 3">
    <name type="scientific">Nocardioides cremeus</name>
    <dbReference type="NCBI Taxonomy" id="3058044"/>
    <lineage>
        <taxon>Bacteria</taxon>
        <taxon>Bacillati</taxon>
        <taxon>Actinomycetota</taxon>
        <taxon>Actinomycetes</taxon>
        <taxon>Propionibacteriales</taxon>
        <taxon>Nocardioidaceae</taxon>
        <taxon>Nocardioides</taxon>
    </lineage>
</organism>
<sequence>MTSTTISPERASSLGPMAAIEARRLARHPVFVVGVVLTFTVLALLYLLDDHPDFRDMLSTPVVPAFFIGLTSLVATARLTRSTEVAVEAVATAPRTEARRTTALVVACLVPFAAGVAWVATLLVLVQVKGVSPQEWWFDTMPDWQVWSILVALGPVACLGGALLGVLTGRWLSFPGAAAVVVVVLVAVTMVSQLPLSDGDSVELRLWVPWAMFHSGTMPDGTAWIYEGNPLAYLGYVLCLCAAAALVAVWHDPTARTPRLRGLVAGVVVVGLVCLALAMTTGNAETQVSPVNPRSVSE</sequence>
<keyword evidence="3" id="KW-1185">Reference proteome</keyword>
<keyword evidence="1" id="KW-0472">Membrane</keyword>
<proteinExistence type="predicted"/>
<feature type="transmembrane region" description="Helical" evidence="1">
    <location>
        <begin position="174"/>
        <end position="196"/>
    </location>
</feature>
<feature type="transmembrane region" description="Helical" evidence="1">
    <location>
        <begin position="146"/>
        <end position="167"/>
    </location>
</feature>
<keyword evidence="1" id="KW-1133">Transmembrane helix</keyword>
<reference evidence="2" key="1">
    <citation type="submission" date="2023-06" db="EMBL/GenBank/DDBJ databases">
        <title>Genome sequence of Nocardioides sp. SOB44.</title>
        <authorList>
            <person name="Zhang G."/>
        </authorList>
    </citation>
    <scope>NUCLEOTIDE SEQUENCE</scope>
    <source>
        <strain evidence="2">SOB44</strain>
    </source>
</reference>
<evidence type="ECO:0008006" key="4">
    <source>
        <dbReference type="Google" id="ProtNLM"/>
    </source>
</evidence>
<evidence type="ECO:0000313" key="3">
    <source>
        <dbReference type="Proteomes" id="UP001168363"/>
    </source>
</evidence>
<keyword evidence="1" id="KW-0812">Transmembrane</keyword>
<protein>
    <recommendedName>
        <fullName evidence="4">ABC transporter permease</fullName>
    </recommendedName>
</protein>
<dbReference type="Proteomes" id="UP001168363">
    <property type="component" value="Unassembled WGS sequence"/>
</dbReference>
<comment type="caution">
    <text evidence="2">The sequence shown here is derived from an EMBL/GenBank/DDBJ whole genome shotgun (WGS) entry which is preliminary data.</text>
</comment>
<gene>
    <name evidence="2" type="ORF">QWJ41_16610</name>
</gene>
<feature type="transmembrane region" description="Helical" evidence="1">
    <location>
        <begin position="30"/>
        <end position="48"/>
    </location>
</feature>
<feature type="transmembrane region" description="Helical" evidence="1">
    <location>
        <begin position="262"/>
        <end position="280"/>
    </location>
</feature>
<feature type="transmembrane region" description="Helical" evidence="1">
    <location>
        <begin position="60"/>
        <end position="80"/>
    </location>
</feature>
<feature type="transmembrane region" description="Helical" evidence="1">
    <location>
        <begin position="231"/>
        <end position="250"/>
    </location>
</feature>
<name>A0ABT8TVK4_9ACTN</name>
<evidence type="ECO:0000256" key="1">
    <source>
        <dbReference type="SAM" id="Phobius"/>
    </source>
</evidence>
<dbReference type="RefSeq" id="WP_302709522.1">
    <property type="nucleotide sequence ID" value="NZ_JAULSC010000020.1"/>
</dbReference>
<accession>A0ABT8TVK4</accession>
<evidence type="ECO:0000313" key="2">
    <source>
        <dbReference type="EMBL" id="MDO3397349.1"/>
    </source>
</evidence>
<feature type="transmembrane region" description="Helical" evidence="1">
    <location>
        <begin position="101"/>
        <end position="126"/>
    </location>
</feature>